<keyword evidence="2" id="KW-0732">Signal</keyword>
<dbReference type="Gene3D" id="2.60.120.430">
    <property type="entry name" value="Galactose-binding lectin"/>
    <property type="match status" value="1"/>
</dbReference>
<feature type="chain" id="PRO_5026791285" evidence="2">
    <location>
        <begin position="23"/>
        <end position="357"/>
    </location>
</feature>
<reference evidence="3 4" key="1">
    <citation type="submission" date="2019-05" db="EMBL/GenBank/DDBJ databases">
        <authorList>
            <consortium name="Science for Life Laboratories"/>
        </authorList>
    </citation>
    <scope>NUCLEOTIDE SEQUENCE [LARGE SCALE GENOMIC DNA]</scope>
    <source>
        <strain evidence="3">Soil9</strain>
    </source>
</reference>
<evidence type="ECO:0000313" key="4">
    <source>
        <dbReference type="Proteomes" id="UP000464178"/>
    </source>
</evidence>
<dbReference type="AlphaFoldDB" id="A0A6P2DKD6"/>
<keyword evidence="4" id="KW-1185">Reference proteome</keyword>
<name>A0A6P2DKD6_9BACT</name>
<dbReference type="EMBL" id="LR593886">
    <property type="protein sequence ID" value="VTS03075.1"/>
    <property type="molecule type" value="Genomic_DNA"/>
</dbReference>
<proteinExistence type="predicted"/>
<protein>
    <submittedName>
        <fullName evidence="3">Uncharacterized protein</fullName>
    </submittedName>
</protein>
<dbReference type="KEGG" id="gms:SOIL9_73040"/>
<accession>A0A6P2DKD6</accession>
<sequence length="357" mass="38323">MLTRVVPAALLVAVVGWTTSSAQPLVPGSQPSKESKPDGGKASGPAAKIESKKDLVLFEIRMVDDTVMKVSLMEPALVIATRYGKLMVPVAEVRRLEFGFRYPDGTEVKIDKAIADLASPEFRTREDAEQTLANIGQFAVPALRRASKSEDAEVNRRSKTVLKLLESKLALDQLELRDHDTIETAEFTIKGRMDISALKVRTKYFGDATVRLSDIRTFRSVVSASASEFALDAAKYAKMNQADWLETAIEVSAGQQLEVTATGKIDQWPQGPGQYMSEPGGLPGHAGGGVVVGGMPRIGVPGQVVGRIGANGTPFVIGASYKGKVTENGKLYVRISPSPWNCDSTGAYKISANVTTP</sequence>
<dbReference type="Proteomes" id="UP000464178">
    <property type="component" value="Chromosome"/>
</dbReference>
<gene>
    <name evidence="3" type="ORF">SOIL9_73040</name>
</gene>
<feature type="region of interest" description="Disordered" evidence="1">
    <location>
        <begin position="23"/>
        <end position="47"/>
    </location>
</feature>
<evidence type="ECO:0000313" key="3">
    <source>
        <dbReference type="EMBL" id="VTS03075.1"/>
    </source>
</evidence>
<dbReference type="RefSeq" id="WP_162672922.1">
    <property type="nucleotide sequence ID" value="NZ_LR593886.1"/>
</dbReference>
<evidence type="ECO:0000256" key="2">
    <source>
        <dbReference type="SAM" id="SignalP"/>
    </source>
</evidence>
<evidence type="ECO:0000256" key="1">
    <source>
        <dbReference type="SAM" id="MobiDB-lite"/>
    </source>
</evidence>
<organism evidence="3 4">
    <name type="scientific">Gemmata massiliana</name>
    <dbReference type="NCBI Taxonomy" id="1210884"/>
    <lineage>
        <taxon>Bacteria</taxon>
        <taxon>Pseudomonadati</taxon>
        <taxon>Planctomycetota</taxon>
        <taxon>Planctomycetia</taxon>
        <taxon>Gemmatales</taxon>
        <taxon>Gemmataceae</taxon>
        <taxon>Gemmata</taxon>
    </lineage>
</organism>
<feature type="signal peptide" evidence="2">
    <location>
        <begin position="1"/>
        <end position="22"/>
    </location>
</feature>